<comment type="caution">
    <text evidence="1">The sequence shown here is derived from an EMBL/GenBank/DDBJ whole genome shotgun (WGS) entry which is preliminary data.</text>
</comment>
<accession>A0ABQ8JCN6</accession>
<reference evidence="1 2" key="1">
    <citation type="journal article" date="2018" name="J. Allergy Clin. Immunol.">
        <title>High-quality assembly of Dermatophagoides pteronyssinus genome and transcriptome reveals a wide range of novel allergens.</title>
        <authorList>
            <person name="Liu X.Y."/>
            <person name="Yang K.Y."/>
            <person name="Wang M.Q."/>
            <person name="Kwok J.S."/>
            <person name="Zeng X."/>
            <person name="Yang Z."/>
            <person name="Xiao X.J."/>
            <person name="Lau C.P."/>
            <person name="Li Y."/>
            <person name="Huang Z.M."/>
            <person name="Ba J.G."/>
            <person name="Yim A.K."/>
            <person name="Ouyang C.Y."/>
            <person name="Ngai S.M."/>
            <person name="Chan T.F."/>
            <person name="Leung E.L."/>
            <person name="Liu L."/>
            <person name="Liu Z.G."/>
            <person name="Tsui S.K."/>
        </authorList>
    </citation>
    <scope>NUCLEOTIDE SEQUENCE [LARGE SCALE GENOMIC DNA]</scope>
    <source>
        <strain evidence="1">Derp</strain>
    </source>
</reference>
<proteinExistence type="predicted"/>
<name>A0ABQ8JCN6_DERPT</name>
<evidence type="ECO:0000313" key="1">
    <source>
        <dbReference type="EMBL" id="KAH9420364.1"/>
    </source>
</evidence>
<organism evidence="1 2">
    <name type="scientific">Dermatophagoides pteronyssinus</name>
    <name type="common">European house dust mite</name>
    <dbReference type="NCBI Taxonomy" id="6956"/>
    <lineage>
        <taxon>Eukaryota</taxon>
        <taxon>Metazoa</taxon>
        <taxon>Ecdysozoa</taxon>
        <taxon>Arthropoda</taxon>
        <taxon>Chelicerata</taxon>
        <taxon>Arachnida</taxon>
        <taxon>Acari</taxon>
        <taxon>Acariformes</taxon>
        <taxon>Sarcoptiformes</taxon>
        <taxon>Astigmata</taxon>
        <taxon>Psoroptidia</taxon>
        <taxon>Analgoidea</taxon>
        <taxon>Pyroglyphidae</taxon>
        <taxon>Dermatophagoidinae</taxon>
        <taxon>Dermatophagoides</taxon>
    </lineage>
</organism>
<dbReference type="Proteomes" id="UP000887458">
    <property type="component" value="Unassembled WGS sequence"/>
</dbReference>
<gene>
    <name evidence="1" type="ORF">DERP_013812</name>
</gene>
<dbReference type="EMBL" id="NJHN03000050">
    <property type="protein sequence ID" value="KAH9420364.1"/>
    <property type="molecule type" value="Genomic_DNA"/>
</dbReference>
<evidence type="ECO:0000313" key="2">
    <source>
        <dbReference type="Proteomes" id="UP000887458"/>
    </source>
</evidence>
<keyword evidence="2" id="KW-1185">Reference proteome</keyword>
<reference evidence="1 2" key="2">
    <citation type="journal article" date="2022" name="Mol. Biol. Evol.">
        <title>Comparative Genomics Reveals Insights into the Divergent Evolution of Astigmatic Mites and Household Pest Adaptations.</title>
        <authorList>
            <person name="Xiong Q."/>
            <person name="Wan A.T."/>
            <person name="Liu X."/>
            <person name="Fung C.S."/>
            <person name="Xiao X."/>
            <person name="Malainual N."/>
            <person name="Hou J."/>
            <person name="Wang L."/>
            <person name="Wang M."/>
            <person name="Yang K.Y."/>
            <person name="Cui Y."/>
            <person name="Leung E.L."/>
            <person name="Nong W."/>
            <person name="Shin S.K."/>
            <person name="Au S.W."/>
            <person name="Jeong K.Y."/>
            <person name="Chew F.T."/>
            <person name="Hui J.H."/>
            <person name="Leung T.F."/>
            <person name="Tungtrongchitr A."/>
            <person name="Zhong N."/>
            <person name="Liu Z."/>
            <person name="Tsui S.K."/>
        </authorList>
    </citation>
    <scope>NUCLEOTIDE SEQUENCE [LARGE SCALE GENOMIC DNA]</scope>
    <source>
        <strain evidence="1">Derp</strain>
    </source>
</reference>
<sequence length="93" mass="10584">MAGNRYGPTIWFEEEDDDEEGLIAITELFEQTQRPKNPIINNINNEPIIVNDCHPNIVSQTHFLRTRRNEYGATPNGSLSILTHFNEICTSPA</sequence>
<protein>
    <submittedName>
        <fullName evidence="1">Uncharacterized protein</fullName>
    </submittedName>
</protein>